<dbReference type="EMBL" id="RYZS01000001">
    <property type="protein sequence ID" value="RVU93387.1"/>
    <property type="molecule type" value="Genomic_DNA"/>
</dbReference>
<dbReference type="Gene3D" id="3.40.50.300">
    <property type="entry name" value="P-loop containing nucleotide triphosphate hydrolases"/>
    <property type="match status" value="1"/>
</dbReference>
<dbReference type="GO" id="GO:0005829">
    <property type="term" value="C:cytosol"/>
    <property type="evidence" value="ECO:0007669"/>
    <property type="project" value="TreeGrafter"/>
</dbReference>
<keyword evidence="2" id="KW-0067">ATP-binding</keyword>
<dbReference type="GO" id="GO:0005524">
    <property type="term" value="F:ATP binding"/>
    <property type="evidence" value="ECO:0007669"/>
    <property type="project" value="UniProtKB-KW"/>
</dbReference>
<evidence type="ECO:0000256" key="4">
    <source>
        <dbReference type="SAM" id="Phobius"/>
    </source>
</evidence>
<dbReference type="Pfam" id="PF00488">
    <property type="entry name" value="MutS_V"/>
    <property type="match status" value="1"/>
</dbReference>
<keyword evidence="4" id="KW-1133">Transmembrane helix</keyword>
<organism evidence="6 7">
    <name type="scientific">Enterococcus avium</name>
    <name type="common">Streptococcus avium</name>
    <dbReference type="NCBI Taxonomy" id="33945"/>
    <lineage>
        <taxon>Bacteria</taxon>
        <taxon>Bacillati</taxon>
        <taxon>Bacillota</taxon>
        <taxon>Bacilli</taxon>
        <taxon>Lactobacillales</taxon>
        <taxon>Enterococcaceae</taxon>
        <taxon>Enterococcus</taxon>
    </lineage>
</organism>
<proteinExistence type="predicted"/>
<evidence type="ECO:0000259" key="5">
    <source>
        <dbReference type="SMART" id="SM00534"/>
    </source>
</evidence>
<sequence length="552" mass="63636">MEVIGIYGILFGIVGIFFLIYTYFLYRKNLKIKARIKAEYGKKPEWKLDERDYASMKKYYQQKKTDEPTIDDITFNDLNMDEIFKQVKNTQSSIGDEYSYDFFRRHKNPDLTHFEAAVQCMSEQAEAREKLQFAFYRIGRKTNNQLVELLLEPSKFPKIAMLPIILVTVVGIGSLIWLAVDIDYGILAVCMSFCVGLILFSIVLRKIYQAFEALGMFTRMVRAAKVMVKLELPAFKEETDQLRKNLKVFKNITGLADYIVQISGSSNSLMMIITCYFSLYGYAYFIMVKLFQKYRSEALKLYETIGYIELCISIASYRESLPYYCLPNFNDSDQVTFEEIVHPLLKEPVPNTRSMGNKVLITGSNASGKSTFARTLAINAIFGQLINTCLAKSFSFKPCAVYSSMNLKDDIVTGDSFYMAEIKSLKRLLKIAESKEYAMIFMDEMFKGTNMIERIAAASIILKKFADLDCFICLATHDVELSRILGERYENYHFREVVTEDDILFDYTLQEGVTTGSNAIKLLAYCHYDQEIVDQAEKYAENYRLSGEWEKL</sequence>
<feature type="transmembrane region" description="Helical" evidence="4">
    <location>
        <begin position="159"/>
        <end position="180"/>
    </location>
</feature>
<protein>
    <recommendedName>
        <fullName evidence="5">DNA mismatch repair proteins mutS family domain-containing protein</fullName>
    </recommendedName>
</protein>
<keyword evidence="4" id="KW-0472">Membrane</keyword>
<evidence type="ECO:0000313" key="7">
    <source>
        <dbReference type="Proteomes" id="UP000288388"/>
    </source>
</evidence>
<dbReference type="Proteomes" id="UP000288388">
    <property type="component" value="Unassembled WGS sequence"/>
</dbReference>
<dbReference type="GO" id="GO:0030983">
    <property type="term" value="F:mismatched DNA binding"/>
    <property type="evidence" value="ECO:0007669"/>
    <property type="project" value="InterPro"/>
</dbReference>
<feature type="transmembrane region" description="Helical" evidence="4">
    <location>
        <begin position="269"/>
        <end position="287"/>
    </location>
</feature>
<dbReference type="SUPFAM" id="SSF52540">
    <property type="entry name" value="P-loop containing nucleoside triphosphate hydrolases"/>
    <property type="match status" value="1"/>
</dbReference>
<name>A0A437UIC0_ENTAV</name>
<evidence type="ECO:0000256" key="1">
    <source>
        <dbReference type="ARBA" id="ARBA00022741"/>
    </source>
</evidence>
<accession>A0A437UIC0</accession>
<gene>
    <name evidence="6" type="ORF">EK398_00110</name>
</gene>
<feature type="domain" description="DNA mismatch repair proteins mutS family" evidence="5">
    <location>
        <begin position="356"/>
        <end position="541"/>
    </location>
</feature>
<reference evidence="6 7" key="1">
    <citation type="submission" date="2018-12" db="EMBL/GenBank/DDBJ databases">
        <title>A novel vanA-carrying plasmid in a clinical isolate of Enterococcus avium.</title>
        <authorList>
            <person name="Bernasconi O.J."/>
            <person name="Luzzaro F."/>
            <person name="Endimiani A."/>
        </authorList>
    </citation>
    <scope>NUCLEOTIDE SEQUENCE [LARGE SCALE GENOMIC DNA]</scope>
    <source>
        <strain evidence="6 7">LC0559/18</strain>
    </source>
</reference>
<dbReference type="GO" id="GO:0006298">
    <property type="term" value="P:mismatch repair"/>
    <property type="evidence" value="ECO:0007669"/>
    <property type="project" value="InterPro"/>
</dbReference>
<evidence type="ECO:0000256" key="2">
    <source>
        <dbReference type="ARBA" id="ARBA00022840"/>
    </source>
</evidence>
<dbReference type="GO" id="GO:0140664">
    <property type="term" value="F:ATP-dependent DNA damage sensor activity"/>
    <property type="evidence" value="ECO:0007669"/>
    <property type="project" value="InterPro"/>
</dbReference>
<dbReference type="InterPro" id="IPR045076">
    <property type="entry name" value="MutS"/>
</dbReference>
<feature type="transmembrane region" description="Helical" evidence="4">
    <location>
        <begin position="186"/>
        <end position="204"/>
    </location>
</feature>
<dbReference type="InterPro" id="IPR027417">
    <property type="entry name" value="P-loop_NTPase"/>
</dbReference>
<dbReference type="InterPro" id="IPR000432">
    <property type="entry name" value="DNA_mismatch_repair_MutS_C"/>
</dbReference>
<keyword evidence="4" id="KW-0812">Transmembrane</keyword>
<comment type="caution">
    <text evidence="6">The sequence shown here is derived from an EMBL/GenBank/DDBJ whole genome shotgun (WGS) entry which is preliminary data.</text>
</comment>
<evidence type="ECO:0000256" key="3">
    <source>
        <dbReference type="ARBA" id="ARBA00023125"/>
    </source>
</evidence>
<dbReference type="PANTHER" id="PTHR11361">
    <property type="entry name" value="DNA MISMATCH REPAIR PROTEIN MUTS FAMILY MEMBER"/>
    <property type="match status" value="1"/>
</dbReference>
<keyword evidence="1" id="KW-0547">Nucleotide-binding</keyword>
<dbReference type="AlphaFoldDB" id="A0A437UIC0"/>
<keyword evidence="3" id="KW-0238">DNA-binding</keyword>
<evidence type="ECO:0000313" key="6">
    <source>
        <dbReference type="EMBL" id="RVU93387.1"/>
    </source>
</evidence>
<dbReference type="PANTHER" id="PTHR11361:SF152">
    <property type="entry name" value="DNA MISMATCH REPAIR PROTEIN"/>
    <property type="match status" value="1"/>
</dbReference>
<feature type="transmembrane region" description="Helical" evidence="4">
    <location>
        <begin position="6"/>
        <end position="26"/>
    </location>
</feature>
<dbReference type="SMART" id="SM00534">
    <property type="entry name" value="MUTSac"/>
    <property type="match status" value="1"/>
</dbReference>